<name>A0A9D3VA07_9ROSI</name>
<keyword evidence="3" id="KW-1185">Reference proteome</keyword>
<dbReference type="InterPro" id="IPR000477">
    <property type="entry name" value="RT_dom"/>
</dbReference>
<comment type="caution">
    <text evidence="2">The sequence shown here is derived from an EMBL/GenBank/DDBJ whole genome shotgun (WGS) entry which is preliminary data.</text>
</comment>
<evidence type="ECO:0000313" key="2">
    <source>
        <dbReference type="EMBL" id="KAH1074241.1"/>
    </source>
</evidence>
<protein>
    <recommendedName>
        <fullName evidence="1">Reverse transcriptase domain-containing protein</fullName>
    </recommendedName>
</protein>
<sequence>MAIKLDLEKAYDRISWEFIDASLVAAGIPDFLIKVIMDAISSSSMQVLWNGVPSRSEISAGRWHLIQLSRSGPSLSHLFFADDLVIFGKAEMDQAIVLKDILQRFCDYSGHKISTRKRNMFFAKGVDSSVCDQISQLFGF</sequence>
<accession>A0A9D3VA07</accession>
<organism evidence="2 3">
    <name type="scientific">Gossypium stocksii</name>
    <dbReference type="NCBI Taxonomy" id="47602"/>
    <lineage>
        <taxon>Eukaryota</taxon>
        <taxon>Viridiplantae</taxon>
        <taxon>Streptophyta</taxon>
        <taxon>Embryophyta</taxon>
        <taxon>Tracheophyta</taxon>
        <taxon>Spermatophyta</taxon>
        <taxon>Magnoliopsida</taxon>
        <taxon>eudicotyledons</taxon>
        <taxon>Gunneridae</taxon>
        <taxon>Pentapetalae</taxon>
        <taxon>rosids</taxon>
        <taxon>malvids</taxon>
        <taxon>Malvales</taxon>
        <taxon>Malvaceae</taxon>
        <taxon>Malvoideae</taxon>
        <taxon>Gossypium</taxon>
    </lineage>
</organism>
<reference evidence="2 3" key="1">
    <citation type="journal article" date="2021" name="Plant Biotechnol. J.">
        <title>Multi-omics assisted identification of the key and species-specific regulatory components of drought-tolerant mechanisms in Gossypium stocksii.</title>
        <authorList>
            <person name="Yu D."/>
            <person name="Ke L."/>
            <person name="Zhang D."/>
            <person name="Wu Y."/>
            <person name="Sun Y."/>
            <person name="Mei J."/>
            <person name="Sun J."/>
            <person name="Sun Y."/>
        </authorList>
    </citation>
    <scope>NUCLEOTIDE SEQUENCE [LARGE SCALE GENOMIC DNA]</scope>
    <source>
        <strain evidence="3">cv. E1</strain>
        <tissue evidence="2">Leaf</tissue>
    </source>
</reference>
<dbReference type="AlphaFoldDB" id="A0A9D3VA07"/>
<gene>
    <name evidence="2" type="ORF">J1N35_026569</name>
</gene>
<evidence type="ECO:0000313" key="3">
    <source>
        <dbReference type="Proteomes" id="UP000828251"/>
    </source>
</evidence>
<dbReference type="Pfam" id="PF00078">
    <property type="entry name" value="RVT_1"/>
    <property type="match status" value="1"/>
</dbReference>
<dbReference type="EMBL" id="JAIQCV010000008">
    <property type="protein sequence ID" value="KAH1074241.1"/>
    <property type="molecule type" value="Genomic_DNA"/>
</dbReference>
<dbReference type="OrthoDB" id="1434716at2759"/>
<evidence type="ECO:0000259" key="1">
    <source>
        <dbReference type="PROSITE" id="PS50878"/>
    </source>
</evidence>
<feature type="domain" description="Reverse transcriptase" evidence="1">
    <location>
        <begin position="1"/>
        <end position="140"/>
    </location>
</feature>
<dbReference type="PROSITE" id="PS50878">
    <property type="entry name" value="RT_POL"/>
    <property type="match status" value="1"/>
</dbReference>
<proteinExistence type="predicted"/>
<dbReference type="Proteomes" id="UP000828251">
    <property type="component" value="Unassembled WGS sequence"/>
</dbReference>